<dbReference type="EMBL" id="CM029039">
    <property type="protein sequence ID" value="KAG2643531.1"/>
    <property type="molecule type" value="Genomic_DNA"/>
</dbReference>
<comment type="caution">
    <text evidence="1">The sequence shown here is derived from an EMBL/GenBank/DDBJ whole genome shotgun (WGS) entry which is preliminary data.</text>
</comment>
<sequence>MISSASILPRLMSHTEVSSISKGILNRECAVLPFGNNKDATPEDATVNTIFLRALRYETIAFHR</sequence>
<name>A0A8T0W2S5_PANVG</name>
<evidence type="ECO:0000313" key="1">
    <source>
        <dbReference type="EMBL" id="KAG2643531.1"/>
    </source>
</evidence>
<evidence type="ECO:0000313" key="2">
    <source>
        <dbReference type="Proteomes" id="UP000823388"/>
    </source>
</evidence>
<protein>
    <submittedName>
        <fullName evidence="1">Uncharacterized protein</fullName>
    </submittedName>
</protein>
<dbReference type="AlphaFoldDB" id="A0A8T0W2S5"/>
<reference evidence="1" key="1">
    <citation type="submission" date="2020-05" db="EMBL/GenBank/DDBJ databases">
        <title>WGS assembly of Panicum virgatum.</title>
        <authorList>
            <person name="Lovell J.T."/>
            <person name="Jenkins J."/>
            <person name="Shu S."/>
            <person name="Juenger T.E."/>
            <person name="Schmutz J."/>
        </authorList>
    </citation>
    <scope>NUCLEOTIDE SEQUENCE</scope>
    <source>
        <strain evidence="1">AP13</strain>
    </source>
</reference>
<dbReference type="Proteomes" id="UP000823388">
    <property type="component" value="Chromosome 2K"/>
</dbReference>
<organism evidence="1 2">
    <name type="scientific">Panicum virgatum</name>
    <name type="common">Blackwell switchgrass</name>
    <dbReference type="NCBI Taxonomy" id="38727"/>
    <lineage>
        <taxon>Eukaryota</taxon>
        <taxon>Viridiplantae</taxon>
        <taxon>Streptophyta</taxon>
        <taxon>Embryophyta</taxon>
        <taxon>Tracheophyta</taxon>
        <taxon>Spermatophyta</taxon>
        <taxon>Magnoliopsida</taxon>
        <taxon>Liliopsida</taxon>
        <taxon>Poales</taxon>
        <taxon>Poaceae</taxon>
        <taxon>PACMAD clade</taxon>
        <taxon>Panicoideae</taxon>
        <taxon>Panicodae</taxon>
        <taxon>Paniceae</taxon>
        <taxon>Panicinae</taxon>
        <taxon>Panicum</taxon>
        <taxon>Panicum sect. Hiantes</taxon>
    </lineage>
</organism>
<proteinExistence type="predicted"/>
<gene>
    <name evidence="1" type="ORF">PVAP13_2KG340802</name>
</gene>
<accession>A0A8T0W2S5</accession>
<keyword evidence="2" id="KW-1185">Reference proteome</keyword>